<evidence type="ECO:0000256" key="1">
    <source>
        <dbReference type="ARBA" id="ARBA00022553"/>
    </source>
</evidence>
<dbReference type="InterPro" id="IPR011006">
    <property type="entry name" value="CheY-like_superfamily"/>
</dbReference>
<dbReference type="eggNOG" id="COG0784">
    <property type="taxonomic scope" value="Bacteria"/>
</dbReference>
<dbReference type="Proteomes" id="UP000002382">
    <property type="component" value="Chromosome"/>
</dbReference>
<evidence type="ECO:0000313" key="5">
    <source>
        <dbReference type="Proteomes" id="UP000002382"/>
    </source>
</evidence>
<dbReference type="AlphaFoldDB" id="C5CHG8"/>
<evidence type="ECO:0000259" key="3">
    <source>
        <dbReference type="PROSITE" id="PS50110"/>
    </source>
</evidence>
<organism evidence="4 5">
    <name type="scientific">Kosmotoga olearia (strain ATCC BAA-1733 / DSM 21960 / TBF 19.5.1)</name>
    <dbReference type="NCBI Taxonomy" id="521045"/>
    <lineage>
        <taxon>Bacteria</taxon>
        <taxon>Thermotogati</taxon>
        <taxon>Thermotogota</taxon>
        <taxon>Thermotogae</taxon>
        <taxon>Kosmotogales</taxon>
        <taxon>Kosmotogaceae</taxon>
        <taxon>Kosmotoga</taxon>
    </lineage>
</organism>
<feature type="modified residue" description="4-aspartylphosphate" evidence="2">
    <location>
        <position position="53"/>
    </location>
</feature>
<reference evidence="4 5" key="2">
    <citation type="journal article" date="2011" name="J. Bacteriol.">
        <title>Genome Sequence of Kosmotoga olearia Strain TBF 19.5.1, a Thermophilic Bacterium with a Wide Growth Temperature Range, Isolated from the Troll B Oil Platform in the North Sea.</title>
        <authorList>
            <person name="Swithers K.S."/>
            <person name="Dipippo J.L."/>
            <person name="Bruce D.C."/>
            <person name="Detter C."/>
            <person name="Tapia R."/>
            <person name="Han S."/>
            <person name="Goodwin L.A."/>
            <person name="Han J."/>
            <person name="Woyke T."/>
            <person name="Pitluck S."/>
            <person name="Pennacchio L."/>
            <person name="Nolan M."/>
            <person name="Mikhailova N."/>
            <person name="Land M.L."/>
            <person name="Nesbo C.L."/>
            <person name="Gogarten J.P."/>
            <person name="Noll K.M."/>
        </authorList>
    </citation>
    <scope>NUCLEOTIDE SEQUENCE [LARGE SCALE GENOMIC DNA]</scope>
    <source>
        <strain evidence="5">ATCC BAA-1733 / DSM 21960 / TBF 19.5.1</strain>
    </source>
</reference>
<dbReference type="PANTHER" id="PTHR44591:SF3">
    <property type="entry name" value="RESPONSE REGULATORY DOMAIN-CONTAINING PROTEIN"/>
    <property type="match status" value="1"/>
</dbReference>
<dbReference type="GO" id="GO:0000160">
    <property type="term" value="P:phosphorelay signal transduction system"/>
    <property type="evidence" value="ECO:0007669"/>
    <property type="project" value="InterPro"/>
</dbReference>
<feature type="domain" description="Response regulatory" evidence="3">
    <location>
        <begin position="4"/>
        <end position="120"/>
    </location>
</feature>
<dbReference type="HOGENOM" id="CLU_000445_69_17_0"/>
<dbReference type="OrthoDB" id="9790669at2"/>
<name>C5CHG8_KOSOT</name>
<sequence length="134" mass="15173">MKKKVLVIDDNEQNLYLITFLLESKGYEVITAIDGIKGIKKAIEKKPDLILLDIQLPELDGYEVAKRIKSIDEISHIPIVAVTSYAMPADEEKALAIGCVGYIKKPFFPENFIPEIEKYLFENKESDKHENSGC</sequence>
<dbReference type="InterPro" id="IPR001789">
    <property type="entry name" value="Sig_transdc_resp-reg_receiver"/>
</dbReference>
<dbReference type="STRING" id="521045.Kole_1016"/>
<dbReference type="Gene3D" id="3.40.50.2300">
    <property type="match status" value="1"/>
</dbReference>
<dbReference type="Pfam" id="PF00072">
    <property type="entry name" value="Response_reg"/>
    <property type="match status" value="1"/>
</dbReference>
<evidence type="ECO:0000256" key="2">
    <source>
        <dbReference type="PROSITE-ProRule" id="PRU00169"/>
    </source>
</evidence>
<dbReference type="EMBL" id="CP001634">
    <property type="protein sequence ID" value="ACR79723.1"/>
    <property type="molecule type" value="Genomic_DNA"/>
</dbReference>
<accession>C5CHG8</accession>
<dbReference type="KEGG" id="kol:Kole_1016"/>
<dbReference type="PROSITE" id="PS50110">
    <property type="entry name" value="RESPONSE_REGULATORY"/>
    <property type="match status" value="1"/>
</dbReference>
<dbReference type="SUPFAM" id="SSF52172">
    <property type="entry name" value="CheY-like"/>
    <property type="match status" value="1"/>
</dbReference>
<dbReference type="SMART" id="SM00448">
    <property type="entry name" value="REC"/>
    <property type="match status" value="1"/>
</dbReference>
<dbReference type="PANTHER" id="PTHR44591">
    <property type="entry name" value="STRESS RESPONSE REGULATOR PROTEIN 1"/>
    <property type="match status" value="1"/>
</dbReference>
<reference evidence="4 5" key="1">
    <citation type="submission" date="2009-06" db="EMBL/GenBank/DDBJ databases">
        <title>Complete sequence of Thermotogales bacterium TBF 19.5.1.</title>
        <authorList>
            <consortium name="US DOE Joint Genome Institute"/>
            <person name="Lucas S."/>
            <person name="Copeland A."/>
            <person name="Lapidus A."/>
            <person name="Glavina del Rio T."/>
            <person name="Tice H."/>
            <person name="Bruce D."/>
            <person name="Goodwin L."/>
            <person name="Pitluck S."/>
            <person name="Chertkov O."/>
            <person name="Brettin T."/>
            <person name="Detter J.C."/>
            <person name="Han C."/>
            <person name="Schmutz J."/>
            <person name="Larimer F."/>
            <person name="Land M."/>
            <person name="Hauser L."/>
            <person name="Kyrpides N."/>
            <person name="Ovchinnikova G."/>
            <person name="Noll K."/>
        </authorList>
    </citation>
    <scope>NUCLEOTIDE SEQUENCE [LARGE SCALE GENOMIC DNA]</scope>
    <source>
        <strain evidence="5">ATCC BAA-1733 / DSM 21960 / TBF 19.5.1</strain>
    </source>
</reference>
<keyword evidence="1 2" id="KW-0597">Phosphoprotein</keyword>
<proteinExistence type="predicted"/>
<dbReference type="RefSeq" id="WP_015868385.1">
    <property type="nucleotide sequence ID" value="NC_012785.1"/>
</dbReference>
<keyword evidence="5" id="KW-1185">Reference proteome</keyword>
<evidence type="ECO:0000313" key="4">
    <source>
        <dbReference type="EMBL" id="ACR79723.1"/>
    </source>
</evidence>
<protein>
    <submittedName>
        <fullName evidence="4">Response regulator receiver protein</fullName>
    </submittedName>
</protein>
<gene>
    <name evidence="4" type="ordered locus">Kole_1016</name>
</gene>
<dbReference type="InterPro" id="IPR050595">
    <property type="entry name" value="Bact_response_regulator"/>
</dbReference>